<evidence type="ECO:0000313" key="10">
    <source>
        <dbReference type="EMBL" id="MBB4676202.1"/>
    </source>
</evidence>
<feature type="domain" description="Bacterial phospholipase C C-terminal" evidence="9">
    <location>
        <begin position="612"/>
        <end position="681"/>
    </location>
</feature>
<dbReference type="InterPro" id="IPR007312">
    <property type="entry name" value="Phosphoesterase"/>
</dbReference>
<dbReference type="InterPro" id="IPR008475">
    <property type="entry name" value="PLipase_C_C"/>
</dbReference>
<accession>A0A7W7C854</accession>
<evidence type="ECO:0000256" key="8">
    <source>
        <dbReference type="SAM" id="MobiDB-lite"/>
    </source>
</evidence>
<feature type="domain" description="Bacterial phospholipase C C-terminal" evidence="9">
    <location>
        <begin position="518"/>
        <end position="601"/>
    </location>
</feature>
<evidence type="ECO:0000313" key="11">
    <source>
        <dbReference type="Proteomes" id="UP000533598"/>
    </source>
</evidence>
<dbReference type="PANTHER" id="PTHR31956">
    <property type="entry name" value="NON-SPECIFIC PHOSPHOLIPASE C4-RELATED"/>
    <property type="match status" value="1"/>
</dbReference>
<keyword evidence="4" id="KW-0134">Cell wall</keyword>
<comment type="caution">
    <text evidence="10">The sequence shown here is derived from an EMBL/GenBank/DDBJ whole genome shotgun (WGS) entry which is preliminary data.</text>
</comment>
<dbReference type="InterPro" id="IPR006311">
    <property type="entry name" value="TAT_signal"/>
</dbReference>
<comment type="catalytic activity">
    <reaction evidence="7">
        <text>a 1,2-diacyl-sn-glycero-3-phosphocholine + H2O = phosphocholine + a 1,2-diacyl-sn-glycerol + H(+)</text>
        <dbReference type="Rhea" id="RHEA:10604"/>
        <dbReference type="ChEBI" id="CHEBI:15377"/>
        <dbReference type="ChEBI" id="CHEBI:15378"/>
        <dbReference type="ChEBI" id="CHEBI:17815"/>
        <dbReference type="ChEBI" id="CHEBI:57643"/>
        <dbReference type="ChEBI" id="CHEBI:295975"/>
        <dbReference type="EC" id="3.1.4.3"/>
    </reaction>
    <physiologicalReaction direction="left-to-right" evidence="7">
        <dbReference type="Rhea" id="RHEA:10605"/>
    </physiologicalReaction>
</comment>
<reference evidence="10 11" key="1">
    <citation type="submission" date="2020-08" db="EMBL/GenBank/DDBJ databases">
        <title>Sequencing the genomes of 1000 actinobacteria strains.</title>
        <authorList>
            <person name="Klenk H.-P."/>
        </authorList>
    </citation>
    <scope>NUCLEOTIDE SEQUENCE [LARGE SCALE GENOMIC DNA]</scope>
    <source>
        <strain evidence="10 11">DSM 44230</strain>
    </source>
</reference>
<dbReference type="EMBL" id="JACHMH010000001">
    <property type="protein sequence ID" value="MBB4676202.1"/>
    <property type="molecule type" value="Genomic_DNA"/>
</dbReference>
<feature type="compositionally biased region" description="Low complexity" evidence="8">
    <location>
        <begin position="505"/>
        <end position="517"/>
    </location>
</feature>
<sequence length="691" mass="75332">MNAVSRRRVLTAGAATLGAAALGSLLPPSVHRALALPAPTGGLRDLRHVVVLMQENRAFDHYYGTLRGVRGFGDRNALELPGGASVFAQPRAGGEPVLPFSVRQAAKDAQRPGAAVHYIGDLDHDWDGGHKAWGQGRLDGWIGAKSPATMAYYDRTDIPFHHELADTFTLCDAYHCSVFGATNPNRMYLMTGTVGFEPPPNQTRRSVRNWAYAEDTHAGYDWTTYPERLQRAGRSWKVYQEFDNFQDNALEFFARFKAIARKALAPAGDFKSLDTFYGKVRDAEPVERQRLLDLLAKGVATLTGEERALYDRGLHRVPTGGLAADLRADIAAGTLPQVSYLVPSALDSEHPGASSPAASAGITYQVLDALASDPEVWRHTALIINYDENDGYFDHVPPPVPPPGTPDEYVDGLPIGLGFRVPATIVSPWTVGGYVNSQVFDHTSVLRFLEGWLGVREPNISAWRRTVAGDLTSAFDFHGRRPGKVPVEPAQTPPALSRWRPTPPAKAAMPAPEPGARPARALPYQPDASATLDTTRTHLLLRLRNSGQSSTHLSLHAYAGEFPVPRHYDVAGAKNDAVPLPGPNYRLTLLGPNGFRREFGGTKDSPAEVETEIASTARLLRLTLRNTGATPLTFDVGGRKVQVGPHTNRTVHHSTAATQGWYDLTIRVQGNDPFHRRLSGHIENNRDSISG</sequence>
<evidence type="ECO:0000256" key="6">
    <source>
        <dbReference type="ARBA" id="ARBA00023026"/>
    </source>
</evidence>
<comment type="subcellular location">
    <subcellularLocation>
        <location evidence="1">Secreted</location>
        <location evidence="1">Cell wall</location>
    </subcellularLocation>
</comment>
<dbReference type="PANTHER" id="PTHR31956:SF1">
    <property type="entry name" value="NON-SPECIFIC PHOSPHOLIPASE C1"/>
    <property type="match status" value="1"/>
</dbReference>
<dbReference type="InterPro" id="IPR017850">
    <property type="entry name" value="Alkaline_phosphatase_core_sf"/>
</dbReference>
<protein>
    <recommendedName>
        <fullName evidence="3">phospholipase C</fullName>
        <ecNumber evidence="3">3.1.4.3</ecNumber>
    </recommendedName>
</protein>
<keyword evidence="6" id="KW-0843">Virulence</keyword>
<dbReference type="NCBIfam" id="TIGR03396">
    <property type="entry name" value="PC_PLC"/>
    <property type="match status" value="1"/>
</dbReference>
<dbReference type="AlphaFoldDB" id="A0A7W7C854"/>
<evidence type="ECO:0000256" key="1">
    <source>
        <dbReference type="ARBA" id="ARBA00004191"/>
    </source>
</evidence>
<feature type="region of interest" description="Disordered" evidence="8">
    <location>
        <begin position="482"/>
        <end position="517"/>
    </location>
</feature>
<dbReference type="Pfam" id="PF05506">
    <property type="entry name" value="PLipase_C_C"/>
    <property type="match status" value="2"/>
</dbReference>
<dbReference type="RefSeq" id="WP_185002057.1">
    <property type="nucleotide sequence ID" value="NZ_BAAAUI010000016.1"/>
</dbReference>
<proteinExistence type="inferred from homology"/>
<dbReference type="GO" id="GO:0034480">
    <property type="term" value="F:phosphatidylcholine phospholipase C activity"/>
    <property type="evidence" value="ECO:0007669"/>
    <property type="project" value="UniProtKB-EC"/>
</dbReference>
<dbReference type="Proteomes" id="UP000533598">
    <property type="component" value="Unassembled WGS sequence"/>
</dbReference>
<dbReference type="InterPro" id="IPR017767">
    <property type="entry name" value="PC-PLC"/>
</dbReference>
<organism evidence="10 11">
    <name type="scientific">Crossiella cryophila</name>
    <dbReference type="NCBI Taxonomy" id="43355"/>
    <lineage>
        <taxon>Bacteria</taxon>
        <taxon>Bacillati</taxon>
        <taxon>Actinomycetota</taxon>
        <taxon>Actinomycetes</taxon>
        <taxon>Pseudonocardiales</taxon>
        <taxon>Pseudonocardiaceae</taxon>
        <taxon>Crossiella</taxon>
    </lineage>
</organism>
<keyword evidence="11" id="KW-1185">Reference proteome</keyword>
<gene>
    <name evidence="10" type="ORF">HNR67_002320</name>
</gene>
<name>A0A7W7C854_9PSEU</name>
<dbReference type="Pfam" id="PF04185">
    <property type="entry name" value="Phosphoesterase"/>
    <property type="match status" value="2"/>
</dbReference>
<dbReference type="Gene3D" id="3.40.720.10">
    <property type="entry name" value="Alkaline Phosphatase, subunit A"/>
    <property type="match status" value="2"/>
</dbReference>
<evidence type="ECO:0000256" key="4">
    <source>
        <dbReference type="ARBA" id="ARBA00022512"/>
    </source>
</evidence>
<keyword evidence="5 10" id="KW-0378">Hydrolase</keyword>
<evidence type="ECO:0000256" key="2">
    <source>
        <dbReference type="ARBA" id="ARBA00009717"/>
    </source>
</evidence>
<dbReference type="PROSITE" id="PS51318">
    <property type="entry name" value="TAT"/>
    <property type="match status" value="1"/>
</dbReference>
<evidence type="ECO:0000256" key="5">
    <source>
        <dbReference type="ARBA" id="ARBA00022801"/>
    </source>
</evidence>
<keyword evidence="4" id="KW-0964">Secreted</keyword>
<evidence type="ECO:0000259" key="9">
    <source>
        <dbReference type="Pfam" id="PF05506"/>
    </source>
</evidence>
<evidence type="ECO:0000256" key="3">
    <source>
        <dbReference type="ARBA" id="ARBA00012018"/>
    </source>
</evidence>
<dbReference type="EC" id="3.1.4.3" evidence="3"/>
<dbReference type="GO" id="GO:0016042">
    <property type="term" value="P:lipid catabolic process"/>
    <property type="evidence" value="ECO:0007669"/>
    <property type="project" value="InterPro"/>
</dbReference>
<evidence type="ECO:0000256" key="7">
    <source>
        <dbReference type="ARBA" id="ARBA00048421"/>
    </source>
</evidence>
<comment type="similarity">
    <text evidence="2">Belongs to the bacterial phospholipase C family.</text>
</comment>